<evidence type="ECO:0000256" key="1">
    <source>
        <dbReference type="SAM" id="Phobius"/>
    </source>
</evidence>
<organism evidence="2 3">
    <name type="scientific">Adineta ricciae</name>
    <name type="common">Rotifer</name>
    <dbReference type="NCBI Taxonomy" id="249248"/>
    <lineage>
        <taxon>Eukaryota</taxon>
        <taxon>Metazoa</taxon>
        <taxon>Spiralia</taxon>
        <taxon>Gnathifera</taxon>
        <taxon>Rotifera</taxon>
        <taxon>Eurotatoria</taxon>
        <taxon>Bdelloidea</taxon>
        <taxon>Adinetida</taxon>
        <taxon>Adinetidae</taxon>
        <taxon>Adineta</taxon>
    </lineage>
</organism>
<evidence type="ECO:0000313" key="3">
    <source>
        <dbReference type="Proteomes" id="UP000663852"/>
    </source>
</evidence>
<protein>
    <submittedName>
        <fullName evidence="2">Uncharacterized protein</fullName>
    </submittedName>
</protein>
<keyword evidence="1" id="KW-0812">Transmembrane</keyword>
<proteinExistence type="predicted"/>
<comment type="caution">
    <text evidence="2">The sequence shown here is derived from an EMBL/GenBank/DDBJ whole genome shotgun (WGS) entry which is preliminary data.</text>
</comment>
<sequence length="112" mass="13057">MSSMNKLTLDDVLYHSEIFYNYFLGKVLIVPLGMRVVLHLLNLIVILWTVYVRHIIIEMKNLIVGQTGLEVNNFERMKRLSKFNAHHRKLLFTVLILVVLNSALLDATMIDF</sequence>
<keyword evidence="1" id="KW-0472">Membrane</keyword>
<feature type="transmembrane region" description="Helical" evidence="1">
    <location>
        <begin position="90"/>
        <end position="110"/>
    </location>
</feature>
<keyword evidence="1" id="KW-1133">Transmembrane helix</keyword>
<gene>
    <name evidence="2" type="ORF">EDS130_LOCUS36033</name>
</gene>
<dbReference type="AlphaFoldDB" id="A0A815L2X3"/>
<reference evidence="2" key="1">
    <citation type="submission" date="2021-02" db="EMBL/GenBank/DDBJ databases">
        <authorList>
            <person name="Nowell W R."/>
        </authorList>
    </citation>
    <scope>NUCLEOTIDE SEQUENCE</scope>
</reference>
<feature type="transmembrane region" description="Helical" evidence="1">
    <location>
        <begin position="28"/>
        <end position="51"/>
    </location>
</feature>
<name>A0A815L2X3_ADIRI</name>
<dbReference type="EMBL" id="CAJNOJ010000327">
    <property type="protein sequence ID" value="CAF1401424.1"/>
    <property type="molecule type" value="Genomic_DNA"/>
</dbReference>
<accession>A0A815L2X3</accession>
<evidence type="ECO:0000313" key="2">
    <source>
        <dbReference type="EMBL" id="CAF1401424.1"/>
    </source>
</evidence>
<dbReference type="Proteomes" id="UP000663852">
    <property type="component" value="Unassembled WGS sequence"/>
</dbReference>